<evidence type="ECO:0000313" key="2">
    <source>
        <dbReference type="Proteomes" id="UP000799118"/>
    </source>
</evidence>
<dbReference type="Gene3D" id="3.80.10.10">
    <property type="entry name" value="Ribonuclease Inhibitor"/>
    <property type="match status" value="1"/>
</dbReference>
<evidence type="ECO:0000313" key="1">
    <source>
        <dbReference type="EMBL" id="KAE9386776.1"/>
    </source>
</evidence>
<name>A0A6A4GMT6_9AGAR</name>
<dbReference type="InterPro" id="IPR032675">
    <property type="entry name" value="LRR_dom_sf"/>
</dbReference>
<keyword evidence="2" id="KW-1185">Reference proteome</keyword>
<sequence length="512" mass="58364">MHRALRIAEILHLISSCSDPPTNAATAVVCKQWSEESLRALWYEVPELKQLLGLFGTLRYDGNENKFEFDSWPTHEAWLRFEKIYQRKIRHLHHIPCDEFTPFTFSRPLELLARMKSPGPLLPNLRSLTWMGLTGEGIAEYCVMFMNDSVRTFRTASPDADLIPHLGSFLSCIQTRMPYLTYLELYFRSHMEYQLPVLNLMQKLPYLTVVVVPAFSDMSPILRGISEGIGSPLLSLTLFRDYEIPTAVINLTGIQGDGLKNLTSLRLYSSYNAASQIFRDSLHLEDIRIHSYEPASAEEIRELVSRIAQTCPQVEQITLSFVRAKTEVINRFKASPTDLVTFDDLRPLLLCTKMTWLDLDTMYPLSLDDADMELIAKSWTHLETLHLTPVPGILVSDNRKKLSFRSLVYIALHCVQIHTLHLYIDATFVPENLERISGSLAHLEEFGVGFSPIEDPAQVARALARILHPNVGITWGSTSGQWEDINVVSPDICSKWHGHWARVFQILLLEEA</sequence>
<dbReference type="Proteomes" id="UP000799118">
    <property type="component" value="Unassembled WGS sequence"/>
</dbReference>
<dbReference type="AlphaFoldDB" id="A0A6A4GMT6"/>
<evidence type="ECO:0008006" key="3">
    <source>
        <dbReference type="Google" id="ProtNLM"/>
    </source>
</evidence>
<dbReference type="EMBL" id="ML769849">
    <property type="protein sequence ID" value="KAE9386776.1"/>
    <property type="molecule type" value="Genomic_DNA"/>
</dbReference>
<reference evidence="1" key="1">
    <citation type="journal article" date="2019" name="Environ. Microbiol.">
        <title>Fungal ecological strategies reflected in gene transcription - a case study of two litter decomposers.</title>
        <authorList>
            <person name="Barbi F."/>
            <person name="Kohler A."/>
            <person name="Barry K."/>
            <person name="Baskaran P."/>
            <person name="Daum C."/>
            <person name="Fauchery L."/>
            <person name="Ihrmark K."/>
            <person name="Kuo A."/>
            <person name="LaButti K."/>
            <person name="Lipzen A."/>
            <person name="Morin E."/>
            <person name="Grigoriev I.V."/>
            <person name="Henrissat B."/>
            <person name="Lindahl B."/>
            <person name="Martin F."/>
        </authorList>
    </citation>
    <scope>NUCLEOTIDE SEQUENCE</scope>
    <source>
        <strain evidence="1">JB14</strain>
    </source>
</reference>
<accession>A0A6A4GMT6</accession>
<protein>
    <recommendedName>
        <fullName evidence="3">F-box domain-containing protein</fullName>
    </recommendedName>
</protein>
<dbReference type="OrthoDB" id="2447803at2759"/>
<gene>
    <name evidence="1" type="ORF">BT96DRAFT_1005759</name>
</gene>
<organism evidence="1 2">
    <name type="scientific">Gymnopus androsaceus JB14</name>
    <dbReference type="NCBI Taxonomy" id="1447944"/>
    <lineage>
        <taxon>Eukaryota</taxon>
        <taxon>Fungi</taxon>
        <taxon>Dikarya</taxon>
        <taxon>Basidiomycota</taxon>
        <taxon>Agaricomycotina</taxon>
        <taxon>Agaricomycetes</taxon>
        <taxon>Agaricomycetidae</taxon>
        <taxon>Agaricales</taxon>
        <taxon>Marasmiineae</taxon>
        <taxon>Omphalotaceae</taxon>
        <taxon>Gymnopus</taxon>
    </lineage>
</organism>
<proteinExistence type="predicted"/>
<dbReference type="SUPFAM" id="SSF52047">
    <property type="entry name" value="RNI-like"/>
    <property type="match status" value="1"/>
</dbReference>